<dbReference type="OrthoDB" id="195113at2"/>
<dbReference type="InterPro" id="IPR002734">
    <property type="entry name" value="RibDG_C"/>
</dbReference>
<dbReference type="GeneID" id="71568231"/>
<dbReference type="GO" id="GO:0008703">
    <property type="term" value="F:5-amino-6-(5-phosphoribosylamino)uracil reductase activity"/>
    <property type="evidence" value="ECO:0007669"/>
    <property type="project" value="InterPro"/>
</dbReference>
<dbReference type="EMBL" id="BJVK01000071">
    <property type="protein sequence ID" value="GEL29487.1"/>
    <property type="molecule type" value="Genomic_DNA"/>
</dbReference>
<dbReference type="InterPro" id="IPR050765">
    <property type="entry name" value="Riboflavin_Biosynth_HTPR"/>
</dbReference>
<dbReference type="PANTHER" id="PTHR38011">
    <property type="entry name" value="DIHYDROFOLATE REDUCTASE FAMILY PROTEIN (AFU_ORTHOLOGUE AFUA_8G06820)"/>
    <property type="match status" value="1"/>
</dbReference>
<name>A0A511DZ34_LENKE</name>
<dbReference type="PANTHER" id="PTHR38011:SF11">
    <property type="entry name" value="2,5-DIAMINO-6-RIBOSYLAMINO-4(3H)-PYRIMIDINONE 5'-PHOSPHATE REDUCTASE"/>
    <property type="match status" value="1"/>
</dbReference>
<reference evidence="1" key="1">
    <citation type="submission" date="2019-07" db="EMBL/GenBank/DDBJ databases">
        <title>Whole genome shotgun sequence of Lactobacillus kefiri NBRC 15888.</title>
        <authorList>
            <person name="Hosoyama A."/>
            <person name="Uohara A."/>
            <person name="Ohji S."/>
            <person name="Ichikawa N."/>
        </authorList>
    </citation>
    <scope>NUCLEOTIDE SEQUENCE [LARGE SCALE GENOMIC DNA]</scope>
    <source>
        <strain evidence="1">NBRC 15888</strain>
    </source>
</reference>
<evidence type="ECO:0000313" key="2">
    <source>
        <dbReference type="Proteomes" id="UP000321893"/>
    </source>
</evidence>
<dbReference type="Pfam" id="PF01872">
    <property type="entry name" value="RibD_C"/>
    <property type="match status" value="1"/>
</dbReference>
<sequence>MAKIFFYGAVSLDGYLSDVNDGLQWLFDTEVGDKLTTDAFLDTVETVVMGRITYEEARKYVQPLYPGKDVVVFTHNTNFDVQEGFAVSEDPVDYLRKLKEQPSGNIWVVGGVNLLKNIIVADLIDEWWIQIALVLLGNGKRLFEQSDYQTRLELIDITQMKQLTELHFRRN</sequence>
<gene>
    <name evidence="1" type="primary">folA2</name>
    <name evidence="1" type="ORF">LKE01_23070</name>
</gene>
<dbReference type="Gene3D" id="3.40.430.10">
    <property type="entry name" value="Dihydrofolate Reductase, subunit A"/>
    <property type="match status" value="1"/>
</dbReference>
<dbReference type="AlphaFoldDB" id="A0A511DZ34"/>
<proteinExistence type="predicted"/>
<dbReference type="Proteomes" id="UP000321893">
    <property type="component" value="Unassembled WGS sequence"/>
</dbReference>
<accession>A0A511DZ34</accession>
<dbReference type="GO" id="GO:0009231">
    <property type="term" value="P:riboflavin biosynthetic process"/>
    <property type="evidence" value="ECO:0007669"/>
    <property type="project" value="InterPro"/>
</dbReference>
<protein>
    <submittedName>
        <fullName evidence="1">Dihydrofolate reductase</fullName>
    </submittedName>
</protein>
<dbReference type="SUPFAM" id="SSF53597">
    <property type="entry name" value="Dihydrofolate reductase-like"/>
    <property type="match status" value="1"/>
</dbReference>
<evidence type="ECO:0000313" key="1">
    <source>
        <dbReference type="EMBL" id="GEL29487.1"/>
    </source>
</evidence>
<dbReference type="InterPro" id="IPR024072">
    <property type="entry name" value="DHFR-like_dom_sf"/>
</dbReference>
<organism evidence="1 2">
    <name type="scientific">Lentilactobacillus kefiri</name>
    <name type="common">Lactobacillus kefiri</name>
    <dbReference type="NCBI Taxonomy" id="33962"/>
    <lineage>
        <taxon>Bacteria</taxon>
        <taxon>Bacillati</taxon>
        <taxon>Bacillota</taxon>
        <taxon>Bacilli</taxon>
        <taxon>Lactobacillales</taxon>
        <taxon>Lactobacillaceae</taxon>
        <taxon>Lentilactobacillus</taxon>
    </lineage>
</organism>
<comment type="caution">
    <text evidence="1">The sequence shown here is derived from an EMBL/GenBank/DDBJ whole genome shotgun (WGS) entry which is preliminary data.</text>
</comment>
<keyword evidence="2" id="KW-1185">Reference proteome</keyword>
<dbReference type="RefSeq" id="WP_054769888.1">
    <property type="nucleotide sequence ID" value="NZ_BJVK01000071.1"/>
</dbReference>